<evidence type="ECO:0000313" key="3">
    <source>
        <dbReference type="Proteomes" id="UP001365405"/>
    </source>
</evidence>
<dbReference type="Proteomes" id="UP001365405">
    <property type="component" value="Unassembled WGS sequence"/>
</dbReference>
<dbReference type="NCBIfam" id="NF047641">
    <property type="entry name" value="FFLEE_fam"/>
    <property type="match status" value="1"/>
</dbReference>
<protein>
    <recommendedName>
        <fullName evidence="1">DUF8198 domain-containing protein</fullName>
    </recommendedName>
</protein>
<dbReference type="Pfam" id="PF26621">
    <property type="entry name" value="DUF8198"/>
    <property type="match status" value="1"/>
</dbReference>
<dbReference type="EMBL" id="JBBUTH010000007">
    <property type="protein sequence ID" value="MEK8051345.1"/>
    <property type="molecule type" value="Genomic_DNA"/>
</dbReference>
<comment type="caution">
    <text evidence="2">The sequence shown here is derived from an EMBL/GenBank/DDBJ whole genome shotgun (WGS) entry which is preliminary data.</text>
</comment>
<reference evidence="2 3" key="1">
    <citation type="submission" date="2024-04" db="EMBL/GenBank/DDBJ databases">
        <title>Novel species of the genus Ideonella isolated from streams.</title>
        <authorList>
            <person name="Lu H."/>
        </authorList>
    </citation>
    <scope>NUCLEOTIDE SEQUENCE [LARGE SCALE GENOMIC DNA]</scope>
    <source>
        <strain evidence="2 3">DXS22W</strain>
    </source>
</reference>
<name>A0ABU9CLC6_9BURK</name>
<sequence>MSASPAAQAILDRLQSVAELGQRRRSGAEGQAQAAAGAAWVMPLKAYQAARFQRTYADLLDGRVAAGRYAAGARFFLDELYGPKDFSARDAQFSRVVPTLVRLFPAALVDTVAELVELHALSEQMDDAMAQQLARQQAEAVAPSEPATPTLNATAYIRAWQAVGQPAARERQITLTMNMMTALEKHTRHRLLRVGLRAMRGAAHAAGLGALQDFLEAGFDTFGAMGDIGPFHTLVAQRERALAAALFKAPVTGDAGQPDTALQWLP</sequence>
<dbReference type="InterPro" id="IPR058511">
    <property type="entry name" value="DUF8198"/>
</dbReference>
<dbReference type="RefSeq" id="WP_341411029.1">
    <property type="nucleotide sequence ID" value="NZ_JBBUTH010000007.1"/>
</dbReference>
<feature type="domain" description="DUF8198" evidence="1">
    <location>
        <begin position="32"/>
        <end position="248"/>
    </location>
</feature>
<dbReference type="InterPro" id="IPR058063">
    <property type="entry name" value="FFLEE_fam"/>
</dbReference>
<organism evidence="2 3">
    <name type="scientific">Pseudaquabacterium inlustre</name>
    <dbReference type="NCBI Taxonomy" id="2984192"/>
    <lineage>
        <taxon>Bacteria</taxon>
        <taxon>Pseudomonadati</taxon>
        <taxon>Pseudomonadota</taxon>
        <taxon>Betaproteobacteria</taxon>
        <taxon>Burkholderiales</taxon>
        <taxon>Sphaerotilaceae</taxon>
        <taxon>Pseudaquabacterium</taxon>
    </lineage>
</organism>
<evidence type="ECO:0000313" key="2">
    <source>
        <dbReference type="EMBL" id="MEK8051345.1"/>
    </source>
</evidence>
<proteinExistence type="predicted"/>
<keyword evidence="3" id="KW-1185">Reference proteome</keyword>
<evidence type="ECO:0000259" key="1">
    <source>
        <dbReference type="Pfam" id="PF26621"/>
    </source>
</evidence>
<gene>
    <name evidence="2" type="ORF">AACH10_13925</name>
</gene>
<accession>A0ABU9CLC6</accession>